<dbReference type="EMBL" id="FQZS01000005">
    <property type="protein sequence ID" value="SHI61744.1"/>
    <property type="molecule type" value="Genomic_DNA"/>
</dbReference>
<organism evidence="1 2">
    <name type="scientific">Lutispora thermophila DSM 19022</name>
    <dbReference type="NCBI Taxonomy" id="1122184"/>
    <lineage>
        <taxon>Bacteria</taxon>
        <taxon>Bacillati</taxon>
        <taxon>Bacillota</taxon>
        <taxon>Clostridia</taxon>
        <taxon>Lutisporales</taxon>
        <taxon>Lutisporaceae</taxon>
        <taxon>Lutispora</taxon>
    </lineage>
</organism>
<evidence type="ECO:0000313" key="2">
    <source>
        <dbReference type="Proteomes" id="UP000184442"/>
    </source>
</evidence>
<gene>
    <name evidence="1" type="ORF">SAMN02745176_00834</name>
</gene>
<dbReference type="AlphaFoldDB" id="A0A1M6CLV1"/>
<sequence length="252" mass="27818">MKRIRIMLLIFMTVLSLVSCSNKVQLQEKGKAILNAKIVDINETSLLVANVAKDASSSDIYQVNIENTHIKDADGSDAGIADLKPGMLIDIAFDGTIMESFPMRLGTISSVSIKSKGEDIAGLYKKVIDDLYAVDPGLNYNISILAFDFTKVTNLTETEKAALIYLIGNSYKMEAFASTYDELCEQGYIDKDKMYFEKGLLITIEDTAISNKNFMFNASKWRSGLGAYFFNDCTAAESGDSWIYTIGAEMIS</sequence>
<keyword evidence="2" id="KW-1185">Reference proteome</keyword>
<name>A0A1M6CLV1_9FIRM</name>
<accession>A0A1M6CLV1</accession>
<reference evidence="1 2" key="1">
    <citation type="submission" date="2016-11" db="EMBL/GenBank/DDBJ databases">
        <authorList>
            <person name="Jaros S."/>
            <person name="Januszkiewicz K."/>
            <person name="Wedrychowicz H."/>
        </authorList>
    </citation>
    <scope>NUCLEOTIDE SEQUENCE [LARGE SCALE GENOMIC DNA]</scope>
    <source>
        <strain evidence="1 2">DSM 19022</strain>
    </source>
</reference>
<dbReference type="Proteomes" id="UP000184442">
    <property type="component" value="Unassembled WGS sequence"/>
</dbReference>
<evidence type="ECO:0000313" key="1">
    <source>
        <dbReference type="EMBL" id="SHI61744.1"/>
    </source>
</evidence>
<dbReference type="STRING" id="1122184.SAMN02745176_00834"/>
<dbReference type="PROSITE" id="PS51257">
    <property type="entry name" value="PROKAR_LIPOPROTEIN"/>
    <property type="match status" value="1"/>
</dbReference>
<protein>
    <submittedName>
        <fullName evidence="1">Ca-activated chloride channel family protein</fullName>
    </submittedName>
</protein>
<dbReference type="OrthoDB" id="1954601at2"/>
<proteinExistence type="predicted"/>
<dbReference type="RefSeq" id="WP_073024842.1">
    <property type="nucleotide sequence ID" value="NZ_FQZS01000005.1"/>
</dbReference>